<evidence type="ECO:0000256" key="1">
    <source>
        <dbReference type="ARBA" id="ARBA00004651"/>
    </source>
</evidence>
<reference evidence="11" key="1">
    <citation type="journal article" date="2019" name="Int. J. Syst. Evol. Microbiol.">
        <title>The Global Catalogue of Microorganisms (GCM) 10K type strain sequencing project: providing services to taxonomists for standard genome sequencing and annotation.</title>
        <authorList>
            <consortium name="The Broad Institute Genomics Platform"/>
            <consortium name="The Broad Institute Genome Sequencing Center for Infectious Disease"/>
            <person name="Wu L."/>
            <person name="Ma J."/>
        </authorList>
    </citation>
    <scope>NUCLEOTIDE SEQUENCE [LARGE SCALE GENOMIC DNA]</scope>
    <source>
        <strain evidence="11">JCM 32206</strain>
    </source>
</reference>
<evidence type="ECO:0000256" key="2">
    <source>
        <dbReference type="ARBA" id="ARBA00009261"/>
    </source>
</evidence>
<evidence type="ECO:0000256" key="6">
    <source>
        <dbReference type="ARBA" id="ARBA00022989"/>
    </source>
</evidence>
<dbReference type="PANTHER" id="PTHR30330">
    <property type="entry name" value="AGSS FAMILY TRANSPORTER, SODIUM-ALANINE"/>
    <property type="match status" value="1"/>
</dbReference>
<feature type="transmembrane region" description="Helical" evidence="8">
    <location>
        <begin position="210"/>
        <end position="231"/>
    </location>
</feature>
<organism evidence="10 11">
    <name type="scientific">Rhodococcus olei</name>
    <dbReference type="NCBI Taxonomy" id="2161675"/>
    <lineage>
        <taxon>Bacteria</taxon>
        <taxon>Bacillati</taxon>
        <taxon>Actinomycetota</taxon>
        <taxon>Actinomycetes</taxon>
        <taxon>Mycobacteriales</taxon>
        <taxon>Nocardiaceae</taxon>
        <taxon>Rhodococcus</taxon>
    </lineage>
</organism>
<name>A0ABP8P9A1_9NOCA</name>
<feature type="compositionally biased region" description="Basic and acidic residues" evidence="9">
    <location>
        <begin position="453"/>
        <end position="463"/>
    </location>
</feature>
<evidence type="ECO:0000313" key="10">
    <source>
        <dbReference type="EMBL" id="GAA4483949.1"/>
    </source>
</evidence>
<gene>
    <name evidence="10" type="ORF">GCM10023094_36250</name>
</gene>
<dbReference type="Gene3D" id="1.20.1740.10">
    <property type="entry name" value="Amino acid/polyamine transporter I"/>
    <property type="match status" value="1"/>
</dbReference>
<feature type="transmembrane region" description="Helical" evidence="8">
    <location>
        <begin position="184"/>
        <end position="201"/>
    </location>
</feature>
<keyword evidence="7 8" id="KW-0472">Membrane</keyword>
<feature type="transmembrane region" description="Helical" evidence="8">
    <location>
        <begin position="352"/>
        <end position="371"/>
    </location>
</feature>
<keyword evidence="5 8" id="KW-0812">Transmembrane</keyword>
<accession>A0ABP8P9A1</accession>
<evidence type="ECO:0000256" key="8">
    <source>
        <dbReference type="RuleBase" id="RU363064"/>
    </source>
</evidence>
<evidence type="ECO:0000313" key="11">
    <source>
        <dbReference type="Proteomes" id="UP001501183"/>
    </source>
</evidence>
<feature type="transmembrane region" description="Helical" evidence="8">
    <location>
        <begin position="302"/>
        <end position="323"/>
    </location>
</feature>
<evidence type="ECO:0000256" key="7">
    <source>
        <dbReference type="ARBA" id="ARBA00023136"/>
    </source>
</evidence>
<feature type="transmembrane region" description="Helical" evidence="8">
    <location>
        <begin position="141"/>
        <end position="164"/>
    </location>
</feature>
<evidence type="ECO:0000256" key="9">
    <source>
        <dbReference type="SAM" id="MobiDB-lite"/>
    </source>
</evidence>
<keyword evidence="3 8" id="KW-0813">Transport</keyword>
<keyword evidence="11" id="KW-1185">Reference proteome</keyword>
<dbReference type="Pfam" id="PF01235">
    <property type="entry name" value="Na_Ala_symp"/>
    <property type="match status" value="1"/>
</dbReference>
<feature type="transmembrane region" description="Helical" evidence="8">
    <location>
        <begin position="72"/>
        <end position="91"/>
    </location>
</feature>
<comment type="similarity">
    <text evidence="2 8">Belongs to the alanine or glycine:cation symporter (AGCS) (TC 2.A.25) family.</text>
</comment>
<feature type="transmembrane region" description="Helical" evidence="8">
    <location>
        <begin position="237"/>
        <end position="264"/>
    </location>
</feature>
<evidence type="ECO:0000256" key="4">
    <source>
        <dbReference type="ARBA" id="ARBA00022475"/>
    </source>
</evidence>
<dbReference type="EMBL" id="BAABFB010000059">
    <property type="protein sequence ID" value="GAA4483949.1"/>
    <property type="molecule type" value="Genomic_DNA"/>
</dbReference>
<comment type="subcellular location">
    <subcellularLocation>
        <location evidence="1 8">Cell membrane</location>
        <topology evidence="1 8">Multi-pass membrane protein</topology>
    </subcellularLocation>
</comment>
<dbReference type="PRINTS" id="PR00175">
    <property type="entry name" value="NAALASMPORT"/>
</dbReference>
<protein>
    <submittedName>
        <fullName evidence="10">Alanine/glycine:cation symporter family protein</fullName>
    </submittedName>
</protein>
<dbReference type="Proteomes" id="UP001501183">
    <property type="component" value="Unassembled WGS sequence"/>
</dbReference>
<feature type="transmembrane region" description="Helical" evidence="8">
    <location>
        <begin position="97"/>
        <end position="120"/>
    </location>
</feature>
<feature type="transmembrane region" description="Helical" evidence="8">
    <location>
        <begin position="419"/>
        <end position="439"/>
    </location>
</feature>
<keyword evidence="4 8" id="KW-1003">Cell membrane</keyword>
<dbReference type="NCBIfam" id="TIGR00835">
    <property type="entry name" value="agcS"/>
    <property type="match status" value="1"/>
</dbReference>
<keyword evidence="8" id="KW-0769">Symport</keyword>
<dbReference type="InterPro" id="IPR001463">
    <property type="entry name" value="Na/Ala_symport"/>
</dbReference>
<evidence type="ECO:0000256" key="5">
    <source>
        <dbReference type="ARBA" id="ARBA00022692"/>
    </source>
</evidence>
<sequence length="490" mass="50988">MDFIQERFIDPASSVLYTYVLIYLLVGAGLYFTIRTRGVQFRKFGAMIRQLGAARGDAEGGISSFQAFCVGLASRVGTGNIAGVAIALTLGGPGSIFWVWCVALVGMATAMVEATLAQMFKVRGPDGAFRGGPAYYIQRGLGSHAGGVLFAVLLVGTFGIAFNMVQANTIADVLAQAHTVDQKWTAVVLMILAAPVLFGGIRRVARVAEVVLPIMAAAYALLAMVIIVMNITRVPEVVGMIVGGAFGIGEAAAGIAGGVTAALLNGVKRGLFSNEAGMGSAPNTAATATVSHPVKQGFVQSLGVFVDTMVVCTATAMIILMAGPDVYDPGATSSAVGASLTQAAVEHELGSWSVWLMTVLVFVFAFSSVLGNYSYAEVNMTFLGARPGALTVFRVVVLASVGIGSVLALSAVWALADVAMALMAITNLVAIVLLGRWAFGALRDYERQRQAGRDPVFTDRDNPDLPGELADSVWHRPGSVAAAGRDRPAG</sequence>
<evidence type="ECO:0000256" key="3">
    <source>
        <dbReference type="ARBA" id="ARBA00022448"/>
    </source>
</evidence>
<dbReference type="PANTHER" id="PTHR30330:SF1">
    <property type="entry name" value="AMINO-ACID CARRIER PROTEIN ALST"/>
    <property type="match status" value="1"/>
</dbReference>
<feature type="region of interest" description="Disordered" evidence="9">
    <location>
        <begin position="453"/>
        <end position="490"/>
    </location>
</feature>
<comment type="caution">
    <text evidence="10">The sequence shown here is derived from an EMBL/GenBank/DDBJ whole genome shotgun (WGS) entry which is preliminary data.</text>
</comment>
<feature type="transmembrane region" description="Helical" evidence="8">
    <location>
        <begin position="392"/>
        <end position="413"/>
    </location>
</feature>
<feature type="transmembrane region" description="Helical" evidence="8">
    <location>
        <begin position="16"/>
        <end position="34"/>
    </location>
</feature>
<proteinExistence type="inferred from homology"/>
<keyword evidence="6 8" id="KW-1133">Transmembrane helix</keyword>
<dbReference type="RefSeq" id="WP_345348087.1">
    <property type="nucleotide sequence ID" value="NZ_BAABFB010000059.1"/>
</dbReference>